<protein>
    <submittedName>
        <fullName evidence="1">Uncharacterized protein</fullName>
    </submittedName>
</protein>
<comment type="caution">
    <text evidence="1">The sequence shown here is derived from an EMBL/GenBank/DDBJ whole genome shotgun (WGS) entry which is preliminary data.</text>
</comment>
<sequence>MNAINNWQLANGLSKITTKQVLTDLDEYYTGKDMLYFNDVFTDKGNIYALVSDQKLTVKPARNCNVDECNLESCEPNWLCSGQSNDITLLGISAPAVHPNDPLKHMIDNAQQLARTVNLAHVKGETFLLNIDSTYVKTSNLQQTFKIDELDHQVNPVKVGKMCHYKSTLISEISFTYGKVYRGHDWLNTPNIGGVTGAIGHAKGITSTGRMSDLLNLAARRGLFALAKAKNINVENDVEMSISNSGFYSLIRKTHQTTESLISAYVADMKMELNEKVQPEIYIWLLENKGTL</sequence>
<gene>
    <name evidence="1" type="ORF">PN838_10465</name>
</gene>
<keyword evidence="2" id="KW-1185">Reference proteome</keyword>
<dbReference type="EMBL" id="JAQOMS010000002">
    <property type="protein sequence ID" value="MDC2889107.1"/>
    <property type="molecule type" value="Genomic_DNA"/>
</dbReference>
<name>A0ABT5FC44_9GAMM</name>
<dbReference type="RefSeq" id="WP_272180610.1">
    <property type="nucleotide sequence ID" value="NZ_JAQOMS010000002.1"/>
</dbReference>
<proteinExistence type="predicted"/>
<accession>A0ABT5FC44</accession>
<evidence type="ECO:0000313" key="2">
    <source>
        <dbReference type="Proteomes" id="UP001528411"/>
    </source>
</evidence>
<organism evidence="1 2">
    <name type="scientific">Psychrosphaera algicola</name>
    <dbReference type="NCBI Taxonomy" id="3023714"/>
    <lineage>
        <taxon>Bacteria</taxon>
        <taxon>Pseudomonadati</taxon>
        <taxon>Pseudomonadota</taxon>
        <taxon>Gammaproteobacteria</taxon>
        <taxon>Alteromonadales</taxon>
        <taxon>Pseudoalteromonadaceae</taxon>
        <taxon>Psychrosphaera</taxon>
    </lineage>
</organism>
<reference evidence="1 2" key="1">
    <citation type="submission" date="2023-01" db="EMBL/GenBank/DDBJ databases">
        <title>Psychrosphaera sp. nov., isolated from marine algae.</title>
        <authorList>
            <person name="Bayburt H."/>
            <person name="Choi B.J."/>
            <person name="Kim J.M."/>
            <person name="Choi D.G."/>
            <person name="Jeon C.O."/>
        </authorList>
    </citation>
    <scope>NUCLEOTIDE SEQUENCE [LARGE SCALE GENOMIC DNA]</scope>
    <source>
        <strain evidence="1 2">G1-22</strain>
    </source>
</reference>
<evidence type="ECO:0000313" key="1">
    <source>
        <dbReference type="EMBL" id="MDC2889107.1"/>
    </source>
</evidence>
<dbReference type="Proteomes" id="UP001528411">
    <property type="component" value="Unassembled WGS sequence"/>
</dbReference>